<feature type="region of interest" description="Disordered" evidence="5">
    <location>
        <begin position="1206"/>
        <end position="1226"/>
    </location>
</feature>
<evidence type="ECO:0000256" key="1">
    <source>
        <dbReference type="ARBA" id="ARBA00004555"/>
    </source>
</evidence>
<dbReference type="Proteomes" id="UP000261640">
    <property type="component" value="Unplaced"/>
</dbReference>
<feature type="coiled-coil region" evidence="4">
    <location>
        <begin position="59"/>
        <end position="132"/>
    </location>
</feature>
<feature type="compositionally biased region" description="Polar residues" evidence="5">
    <location>
        <begin position="1171"/>
        <end position="1181"/>
    </location>
</feature>
<dbReference type="GeneTree" id="ENSGT00710000106769"/>
<reference evidence="7" key="2">
    <citation type="submission" date="2025-09" db="UniProtKB">
        <authorList>
            <consortium name="Ensembl"/>
        </authorList>
    </citation>
    <scope>IDENTIFICATION</scope>
</reference>
<organism evidence="7 8">
    <name type="scientific">Mastacembelus armatus</name>
    <name type="common">zig-zag eel</name>
    <dbReference type="NCBI Taxonomy" id="205130"/>
    <lineage>
        <taxon>Eukaryota</taxon>
        <taxon>Metazoa</taxon>
        <taxon>Chordata</taxon>
        <taxon>Craniata</taxon>
        <taxon>Vertebrata</taxon>
        <taxon>Euteleostomi</taxon>
        <taxon>Actinopterygii</taxon>
        <taxon>Neopterygii</taxon>
        <taxon>Teleostei</taxon>
        <taxon>Neoteleostei</taxon>
        <taxon>Acanthomorphata</taxon>
        <taxon>Anabantaria</taxon>
        <taxon>Synbranchiformes</taxon>
        <taxon>Mastacembelidae</taxon>
        <taxon>Mastacembelus</taxon>
    </lineage>
</organism>
<evidence type="ECO:0000256" key="5">
    <source>
        <dbReference type="SAM" id="MobiDB-lite"/>
    </source>
</evidence>
<proteinExistence type="predicted"/>
<dbReference type="GO" id="GO:0031267">
    <property type="term" value="F:small GTPase binding"/>
    <property type="evidence" value="ECO:0007669"/>
    <property type="project" value="TreeGrafter"/>
</dbReference>
<feature type="domain" description="GRIP" evidence="6">
    <location>
        <begin position="1607"/>
        <end position="1656"/>
    </location>
</feature>
<dbReference type="PANTHER" id="PTHR18921">
    <property type="entry name" value="MYOSIN HEAVY CHAIN - RELATED"/>
    <property type="match status" value="1"/>
</dbReference>
<feature type="coiled-coil region" evidence="4">
    <location>
        <begin position="1358"/>
        <end position="1427"/>
    </location>
</feature>
<feature type="coiled-coil region" evidence="4">
    <location>
        <begin position="1457"/>
        <end position="1607"/>
    </location>
</feature>
<protein>
    <submittedName>
        <fullName evidence="7">Thyroid hormone receptor interactor 11</fullName>
    </submittedName>
</protein>
<feature type="coiled-coil region" evidence="4">
    <location>
        <begin position="845"/>
        <end position="879"/>
    </location>
</feature>
<accession>A0A7N8WY79</accession>
<dbReference type="InterPro" id="IPR000237">
    <property type="entry name" value="GRIP_dom"/>
</dbReference>
<sequence length="1798" mass="203931">MSSWLGGLGSGLGQSLGQVGGSLSSFTGQISNFTKDMLLEGVEEVGDAATELQVSNSKLAEVEAAFATQKSEYERLRKLHAELEEKLEASEIQIKQQSAEYRTLLQQKDVEISHLKARQSGLQEEVQKLQQSAQSASTGAAVLPVTTTSSITTSSSGFHSDEVDLSDVIWSQQEINRLSMEVMRLEAEVAHWRRVSQVKKKSLQTNVKENLQRQISNELREEMSHEVDEHQHELAALQDAQRQKLADITRRHREELAEYEERIEELEEQIQSERVKMAEEQVVSSKGAESGDSEFLGDMKVELERKENALRAAEEERDNLMSELEELDRQNQEATQHMISVKEQLSGQLKEAEAELTRLTAELSTTKDQRKTLEQELVTQKERMSQSAFTLNDLHMGKQQLEQTVKELKDKLGHAQEQSREARREITELKKTLQERDEQLSSAKAELDQAEGRGTEALGTKEELAVKERELSDLRRELDEMRSAQEKVMSEDYELKMENRRLKVESEQVVGKVDELTKQMKESQASLNRTVRERDTRIEALKLEKTQLEGELRQAERRLAEQEKQYQQTIEELTRARSMDASALQMEHERAIKLNQEKDMEIAQLKRDMEQLASDHRDTNEMLSITVAGQKQLTDLLQEKDVFMDTLKQNAADLQAEMENSISVTTKEAEALRQALEEKDKQLGGMKEENSHLKEEIDRLRDQQSRPQALAEPRTLDIITELETEITQLKSSRNSLEEEVQTLRRTLEEQQASLLLSQQSLQTQQSELEQAHARHQQTTLNYDRLIHARDEEISQLQKTVDQLSESRGRADSPPVHGEVILQEDKTQALNQENGNEKHDLSKVELERLVRGIKEKETEINQLNEKNLSLTRQLDQLVVSRDEVGKLSQMILQKDLEIQALHARVSMGGGGGHSQDVMFLQQQLQAYAVEREQVLAVLNEKTRENSQLRSDYHRLMDIMAGKEAALVKLQQENQRLSNMSDPSGSQEMFKETIQNLSRIIREKDIEIDALTQKCQTLVTVLQSSSGGESGAGMGGVSSNQFEELLQERDTLKQQVKKMEEWKQQVITTVKNMQHESAQLQEELIKLQGQISADSDCSSKLSVDYARLIHSYEQKEKRLGSLSLELAQVQQTITQLSTTKDVLLGKLDSVGQTPEVVVAQSSGTPLTADASRHQSAPPASSDNLQEELVRLQAQLSERENMIRTLQENNHRLSNSASASESEQRSQAEEIRQIRERLEAQQRSVREKDLLIKTKGDQLIQVSDALRNRENDNEVLKQAVTNLKERALILEMDVKNLKEENELVAARSREKESEFRALQETNMQVSLLLREKEFELSAMSEKAATVERMLKDKEQGKSGELNQLLNELKSMQDKAVAFQQERDQVMMALKQKQMETTAVQTELQHMRDKEQRLSLELERLRNHLLEIEDSYTREALAAEDRETELRRRVAMLDEKLATSSSAVENASQQASMQVESLQEQLSEVMKQRDNALAQLMTSQEQVNQYAVSLSNLQMVLEQFQQEEKAMYSAELEKHKREKEDWKRKAQRLEDQASALQLNLDEANAALDSASRLTDQLDLKEEQIEELKKQVDVRQEMLEEAQRKLMNLLNSTEGKIDKVLMRNLFLGYFHTPKTKRADVLRLMGSVLGLSREDMLQDDGRHGVTGWVSSWLGGRGAQSVPNTPQRPTSGQGLNSSFSEMFVRFLEIESTPSLPAPKLPVHDIKPLSDPPLRRTTVAASKRAGEANPFLAPRSAAVPLLAGSGSGGSGHLLMKPISDALPTFTPVPVSAEASGGAVLKDLLKQ</sequence>
<name>A0A7N8WY79_9TELE</name>
<dbReference type="Ensembl" id="ENSMAMT00000059411.1">
    <property type="protein sequence ID" value="ENSMAMP00000042363.1"/>
    <property type="gene ID" value="ENSMAMG00000000174.2"/>
</dbReference>
<dbReference type="PROSITE" id="PS50913">
    <property type="entry name" value="GRIP"/>
    <property type="match status" value="1"/>
</dbReference>
<feature type="coiled-coil region" evidence="4">
    <location>
        <begin position="220"/>
        <end position="753"/>
    </location>
</feature>
<keyword evidence="3 4" id="KW-0175">Coiled coil</keyword>
<feature type="compositionally biased region" description="Low complexity" evidence="5">
    <location>
        <begin position="1209"/>
        <end position="1218"/>
    </location>
</feature>
<feature type="coiled-coil region" evidence="4">
    <location>
        <begin position="1040"/>
        <end position="1130"/>
    </location>
</feature>
<dbReference type="GO" id="GO:0007030">
    <property type="term" value="P:Golgi organization"/>
    <property type="evidence" value="ECO:0007669"/>
    <property type="project" value="TreeGrafter"/>
</dbReference>
<comment type="subcellular location">
    <subcellularLocation>
        <location evidence="1">Golgi apparatus</location>
    </subcellularLocation>
</comment>
<keyword evidence="8" id="KW-1185">Reference proteome</keyword>
<reference evidence="7" key="1">
    <citation type="submission" date="2025-08" db="UniProtKB">
        <authorList>
            <consortium name="Ensembl"/>
        </authorList>
    </citation>
    <scope>IDENTIFICATION</scope>
</reference>
<feature type="region of interest" description="Disordered" evidence="5">
    <location>
        <begin position="1160"/>
        <end position="1183"/>
    </location>
</feature>
<dbReference type="GO" id="GO:0006888">
    <property type="term" value="P:endoplasmic reticulum to Golgi vesicle-mediated transport"/>
    <property type="evidence" value="ECO:0007669"/>
    <property type="project" value="TreeGrafter"/>
</dbReference>
<evidence type="ECO:0000259" key="6">
    <source>
        <dbReference type="PROSITE" id="PS50913"/>
    </source>
</evidence>
<feature type="coiled-coil region" evidence="4">
    <location>
        <begin position="958"/>
        <end position="1012"/>
    </location>
</feature>
<keyword evidence="2" id="KW-0333">Golgi apparatus</keyword>
<dbReference type="PANTHER" id="PTHR18921:SF2">
    <property type="entry name" value="THYROID RECEPTOR-INTERACTING PROTEIN 11"/>
    <property type="match status" value="1"/>
</dbReference>
<evidence type="ECO:0000313" key="8">
    <source>
        <dbReference type="Proteomes" id="UP000261640"/>
    </source>
</evidence>
<evidence type="ECO:0000313" key="7">
    <source>
        <dbReference type="Ensembl" id="ENSMAMP00000042363.1"/>
    </source>
</evidence>
<dbReference type="Gene3D" id="1.10.287.1490">
    <property type="match status" value="1"/>
</dbReference>
<evidence type="ECO:0000256" key="4">
    <source>
        <dbReference type="SAM" id="Coils"/>
    </source>
</evidence>
<dbReference type="GO" id="GO:0005794">
    <property type="term" value="C:Golgi apparatus"/>
    <property type="evidence" value="ECO:0007669"/>
    <property type="project" value="UniProtKB-SubCell"/>
</dbReference>
<evidence type="ECO:0000256" key="2">
    <source>
        <dbReference type="ARBA" id="ARBA00023034"/>
    </source>
</evidence>
<evidence type="ECO:0000256" key="3">
    <source>
        <dbReference type="ARBA" id="ARBA00023054"/>
    </source>
</evidence>